<dbReference type="InterPro" id="IPR023393">
    <property type="entry name" value="START-like_dom_sf"/>
</dbReference>
<evidence type="ECO:0000313" key="4">
    <source>
        <dbReference type="Proteomes" id="UP000831782"/>
    </source>
</evidence>
<reference evidence="3 4" key="1">
    <citation type="submission" date="2022-04" db="EMBL/GenBank/DDBJ databases">
        <title>Gracilibacillus sp. isolated from saltern.</title>
        <authorList>
            <person name="Won M."/>
            <person name="Lee C.-M."/>
            <person name="Woen H.-Y."/>
            <person name="Kwon S.-W."/>
        </authorList>
    </citation>
    <scope>NUCLEOTIDE SEQUENCE [LARGE SCALE GENOMIC DNA]</scope>
    <source>
        <strain evidence="3 4">SSWR10-1</strain>
    </source>
</reference>
<proteinExistence type="inferred from homology"/>
<organism evidence="3 4">
    <name type="scientific">Gracilibacillus caseinilyticus</name>
    <dbReference type="NCBI Taxonomy" id="2932256"/>
    <lineage>
        <taxon>Bacteria</taxon>
        <taxon>Bacillati</taxon>
        <taxon>Bacillota</taxon>
        <taxon>Bacilli</taxon>
        <taxon>Bacillales</taxon>
        <taxon>Bacillaceae</taxon>
        <taxon>Gracilibacillus</taxon>
    </lineage>
</organism>
<dbReference type="Pfam" id="PF08327">
    <property type="entry name" value="AHSA1"/>
    <property type="match status" value="1"/>
</dbReference>
<evidence type="ECO:0000256" key="1">
    <source>
        <dbReference type="ARBA" id="ARBA00006817"/>
    </source>
</evidence>
<accession>A0ABY4EXL5</accession>
<comment type="similarity">
    <text evidence="1">Belongs to the AHA1 family.</text>
</comment>
<keyword evidence="4" id="KW-1185">Reference proteome</keyword>
<feature type="domain" description="Activator of Hsp90 ATPase homologue 1/2-like C-terminal" evidence="2">
    <location>
        <begin position="24"/>
        <end position="133"/>
    </location>
</feature>
<gene>
    <name evidence="3" type="ORF">MUN88_21605</name>
</gene>
<evidence type="ECO:0000259" key="2">
    <source>
        <dbReference type="Pfam" id="PF08327"/>
    </source>
</evidence>
<protein>
    <submittedName>
        <fullName evidence="3">SRPBCC domain-containing protein</fullName>
    </submittedName>
</protein>
<dbReference type="InterPro" id="IPR013538">
    <property type="entry name" value="ASHA1/2-like_C"/>
</dbReference>
<dbReference type="SUPFAM" id="SSF55961">
    <property type="entry name" value="Bet v1-like"/>
    <property type="match status" value="1"/>
</dbReference>
<sequence length="156" mass="18055">MTSYGQLYEVNGRYMLAFERDLSCSAEKVFEVMTTPGYFTKWYPFATGEMELAVGGKLHFDDGEGSQYEAEVLGYEPPHTFVFQEVDDLVEMKVTPQETSSQFTFRHTFDDKKLAQFIAAGWHRCMDAFCQLAEGKEVEWPDNAEELRAYYQKAFK</sequence>
<evidence type="ECO:0000313" key="3">
    <source>
        <dbReference type="EMBL" id="UOQ48588.1"/>
    </source>
</evidence>
<dbReference type="EMBL" id="CP095072">
    <property type="protein sequence ID" value="UOQ48588.1"/>
    <property type="molecule type" value="Genomic_DNA"/>
</dbReference>
<name>A0ABY4EXL5_9BACI</name>
<dbReference type="RefSeq" id="WP_244719323.1">
    <property type="nucleotide sequence ID" value="NZ_CP095072.1"/>
</dbReference>
<dbReference type="Proteomes" id="UP000831782">
    <property type="component" value="Chromosome"/>
</dbReference>
<dbReference type="Gene3D" id="3.30.530.20">
    <property type="match status" value="1"/>
</dbReference>